<dbReference type="RefSeq" id="WP_191297431.1">
    <property type="nucleotide sequence ID" value="NZ_BNAR01000002.1"/>
</dbReference>
<comment type="caution">
    <text evidence="1">The sequence shown here is derived from an EMBL/GenBank/DDBJ whole genome shotgun (WGS) entry which is preliminary data.</text>
</comment>
<organism evidence="1 2">
    <name type="scientific">Lentzea cavernae</name>
    <dbReference type="NCBI Taxonomy" id="2020703"/>
    <lineage>
        <taxon>Bacteria</taxon>
        <taxon>Bacillati</taxon>
        <taxon>Actinomycetota</taxon>
        <taxon>Actinomycetes</taxon>
        <taxon>Pseudonocardiales</taxon>
        <taxon>Pseudonocardiaceae</taxon>
        <taxon>Lentzea</taxon>
    </lineage>
</organism>
<dbReference type="SUPFAM" id="SSF55961">
    <property type="entry name" value="Bet v1-like"/>
    <property type="match status" value="1"/>
</dbReference>
<name>A0ABQ3M626_9PSEU</name>
<evidence type="ECO:0008006" key="3">
    <source>
        <dbReference type="Google" id="ProtNLM"/>
    </source>
</evidence>
<dbReference type="EMBL" id="BNAR01000002">
    <property type="protein sequence ID" value="GHH34613.1"/>
    <property type="molecule type" value="Genomic_DNA"/>
</dbReference>
<evidence type="ECO:0000313" key="2">
    <source>
        <dbReference type="Proteomes" id="UP000605568"/>
    </source>
</evidence>
<dbReference type="InterPro" id="IPR023393">
    <property type="entry name" value="START-like_dom_sf"/>
</dbReference>
<sequence>MPGLENTSTIEARPDQVWAVVADVERWPERIPTVDSVQRLDPGPLAVGSRTRLKQPKLSEAVWTVTELTEGVSYTWESKAPGVTVVATHVVEPHPSGTKLTLSLTVRGPLAGLGWLLTRKMTEQYVATEAASIKKVAEGS</sequence>
<gene>
    <name evidence="1" type="ORF">GCM10017774_18880</name>
</gene>
<accession>A0ABQ3M626</accession>
<dbReference type="Pfam" id="PF10604">
    <property type="entry name" value="Polyketide_cyc2"/>
    <property type="match status" value="1"/>
</dbReference>
<proteinExistence type="predicted"/>
<keyword evidence="2" id="KW-1185">Reference proteome</keyword>
<dbReference type="Gene3D" id="3.30.530.20">
    <property type="match status" value="1"/>
</dbReference>
<dbReference type="Proteomes" id="UP000605568">
    <property type="component" value="Unassembled WGS sequence"/>
</dbReference>
<reference evidence="2" key="1">
    <citation type="journal article" date="2019" name="Int. J. Syst. Evol. Microbiol.">
        <title>The Global Catalogue of Microorganisms (GCM) 10K type strain sequencing project: providing services to taxonomists for standard genome sequencing and annotation.</title>
        <authorList>
            <consortium name="The Broad Institute Genomics Platform"/>
            <consortium name="The Broad Institute Genome Sequencing Center for Infectious Disease"/>
            <person name="Wu L."/>
            <person name="Ma J."/>
        </authorList>
    </citation>
    <scope>NUCLEOTIDE SEQUENCE [LARGE SCALE GENOMIC DNA]</scope>
    <source>
        <strain evidence="2">CGMCC 4.7367</strain>
    </source>
</reference>
<evidence type="ECO:0000313" key="1">
    <source>
        <dbReference type="EMBL" id="GHH34613.1"/>
    </source>
</evidence>
<dbReference type="InterPro" id="IPR019587">
    <property type="entry name" value="Polyketide_cyclase/dehydratase"/>
</dbReference>
<protein>
    <recommendedName>
        <fullName evidence="3">Polyketide cyclase / dehydrase and lipid transport</fullName>
    </recommendedName>
</protein>